<evidence type="ECO:0000259" key="9">
    <source>
        <dbReference type="Pfam" id="PF00171"/>
    </source>
</evidence>
<dbReference type="PROSITE" id="PS00070">
    <property type="entry name" value="ALDEHYDE_DEHYDR_CYS"/>
    <property type="match status" value="1"/>
</dbReference>
<dbReference type="PANTHER" id="PTHR43353">
    <property type="entry name" value="SUCCINATE-SEMIALDEHYDE DEHYDROGENASE, MITOCHONDRIAL"/>
    <property type="match status" value="1"/>
</dbReference>
<dbReference type="GO" id="GO:0005737">
    <property type="term" value="C:cytoplasm"/>
    <property type="evidence" value="ECO:0007669"/>
    <property type="project" value="TreeGrafter"/>
</dbReference>
<keyword evidence="3 7" id="KW-0560">Oxidoreductase</keyword>
<name>C4QV06_KOMPG</name>
<accession>C4QV06</accession>
<dbReference type="InParanoid" id="C4QV06"/>
<organism evidence="10 11">
    <name type="scientific">Komagataella phaffii (strain GS115 / ATCC 20864)</name>
    <name type="common">Yeast</name>
    <name type="synonym">Pichia pastoris</name>
    <dbReference type="NCBI Taxonomy" id="644223"/>
    <lineage>
        <taxon>Eukaryota</taxon>
        <taxon>Fungi</taxon>
        <taxon>Dikarya</taxon>
        <taxon>Ascomycota</taxon>
        <taxon>Saccharomycotina</taxon>
        <taxon>Pichiomycetes</taxon>
        <taxon>Pichiales</taxon>
        <taxon>Pichiaceae</taxon>
        <taxon>Komagataella</taxon>
    </lineage>
</organism>
<dbReference type="Pfam" id="PF00171">
    <property type="entry name" value="Aldedh"/>
    <property type="match status" value="1"/>
</dbReference>
<dbReference type="Proteomes" id="UP000000314">
    <property type="component" value="Chromosome 1"/>
</dbReference>
<dbReference type="GO" id="GO:0036243">
    <property type="term" value="F:succinate-semialdehyde dehydrogenase (NADP+) activity"/>
    <property type="evidence" value="ECO:0007669"/>
    <property type="project" value="RHEA"/>
</dbReference>
<proteinExistence type="inferred from homology"/>
<dbReference type="CDD" id="cd07103">
    <property type="entry name" value="ALDH_F5_SSADH_GabD"/>
    <property type="match status" value="1"/>
</dbReference>
<dbReference type="AlphaFoldDB" id="C4QV06"/>
<dbReference type="FunFam" id="3.40.309.10:FF:000004">
    <property type="entry name" value="Succinate-semialdehyde dehydrogenase I"/>
    <property type="match status" value="1"/>
</dbReference>
<dbReference type="eggNOG" id="KOG2451">
    <property type="taxonomic scope" value="Eukaryota"/>
</dbReference>
<dbReference type="EC" id="1.2.1.16" evidence="8"/>
<dbReference type="EMBL" id="FN392319">
    <property type="protein sequence ID" value="CAY67076.1"/>
    <property type="molecule type" value="Genomic_DNA"/>
</dbReference>
<dbReference type="PROSITE" id="PS00687">
    <property type="entry name" value="ALDEHYDE_DEHYDR_GLU"/>
    <property type="match status" value="1"/>
</dbReference>
<comment type="catalytic activity">
    <reaction evidence="4 8">
        <text>succinate semialdehyde + NADP(+) + H2O = succinate + NADPH + 2 H(+)</text>
        <dbReference type="Rhea" id="RHEA:13213"/>
        <dbReference type="ChEBI" id="CHEBI:15377"/>
        <dbReference type="ChEBI" id="CHEBI:15378"/>
        <dbReference type="ChEBI" id="CHEBI:30031"/>
        <dbReference type="ChEBI" id="CHEBI:57706"/>
        <dbReference type="ChEBI" id="CHEBI:57783"/>
        <dbReference type="ChEBI" id="CHEBI:58349"/>
        <dbReference type="EC" id="1.2.1.16"/>
    </reaction>
</comment>
<protein>
    <recommendedName>
        <fullName evidence="8">Succinate-semialdehyde dehydrogenase</fullName>
        <ecNumber evidence="8">1.2.1.16</ecNumber>
    </recommendedName>
</protein>
<dbReference type="UniPathway" id="UPA00733"/>
<gene>
    <name evidence="10" type="ordered locus">PAS_chr1-3_0024</name>
</gene>
<dbReference type="STRING" id="644223.C4QV06"/>
<reference evidence="10 11" key="1">
    <citation type="journal article" date="2009" name="Nat. Biotechnol.">
        <title>Genome sequence of the recombinant protein production host Pichia pastoris.</title>
        <authorList>
            <person name="De Schutter K."/>
            <person name="Lin Y.C."/>
            <person name="Tiels P."/>
            <person name="Van Hecke A."/>
            <person name="Glinka S."/>
            <person name="Weber-Lehmann J."/>
            <person name="Rouze P."/>
            <person name="Van de Peer Y."/>
            <person name="Callewaert N."/>
        </authorList>
    </citation>
    <scope>NUCLEOTIDE SEQUENCE [LARGE SCALE GENOMIC DNA]</scope>
    <source>
        <strain evidence="11">GS115 / ATCC 20864</strain>
    </source>
</reference>
<dbReference type="InterPro" id="IPR050740">
    <property type="entry name" value="Aldehyde_DH_Superfamily"/>
</dbReference>
<dbReference type="PANTHER" id="PTHR43353:SF5">
    <property type="entry name" value="SUCCINATE-SEMIALDEHYDE DEHYDROGENASE, MITOCHONDRIAL"/>
    <property type="match status" value="1"/>
</dbReference>
<dbReference type="RefSeq" id="XP_002489360.1">
    <property type="nucleotide sequence ID" value="XM_002489315.1"/>
</dbReference>
<dbReference type="InterPro" id="IPR010102">
    <property type="entry name" value="Succ_semiAld_DH"/>
</dbReference>
<dbReference type="Gene3D" id="3.40.309.10">
    <property type="entry name" value="Aldehyde Dehydrogenase, Chain A, domain 2"/>
    <property type="match status" value="1"/>
</dbReference>
<evidence type="ECO:0000313" key="10">
    <source>
        <dbReference type="EMBL" id="CAY67076.1"/>
    </source>
</evidence>
<keyword evidence="11" id="KW-1185">Reference proteome</keyword>
<dbReference type="InterPro" id="IPR016161">
    <property type="entry name" value="Ald_DH/histidinol_DH"/>
</dbReference>
<feature type="active site" evidence="6">
    <location>
        <position position="275"/>
    </location>
</feature>
<dbReference type="SUPFAM" id="SSF53720">
    <property type="entry name" value="ALDH-like"/>
    <property type="match status" value="1"/>
</dbReference>
<comment type="catalytic activity">
    <reaction evidence="5 8">
        <text>succinate semialdehyde + NAD(+) + H2O = succinate + NADH + 2 H(+)</text>
        <dbReference type="Rhea" id="RHEA:13217"/>
        <dbReference type="ChEBI" id="CHEBI:15377"/>
        <dbReference type="ChEBI" id="CHEBI:15378"/>
        <dbReference type="ChEBI" id="CHEBI:30031"/>
        <dbReference type="ChEBI" id="CHEBI:57540"/>
        <dbReference type="ChEBI" id="CHEBI:57706"/>
        <dbReference type="ChEBI" id="CHEBI:57945"/>
        <dbReference type="EC" id="1.2.1.16"/>
    </reaction>
</comment>
<evidence type="ECO:0000256" key="6">
    <source>
        <dbReference type="PROSITE-ProRule" id="PRU10007"/>
    </source>
</evidence>
<dbReference type="SMR" id="C4QV06"/>
<evidence type="ECO:0000256" key="5">
    <source>
        <dbReference type="ARBA" id="ARBA00052698"/>
    </source>
</evidence>
<dbReference type="FunCoup" id="C4QV06">
    <property type="interactions" value="440"/>
</dbReference>
<dbReference type="InterPro" id="IPR015590">
    <property type="entry name" value="Aldehyde_DH_dom"/>
</dbReference>
<evidence type="ECO:0000256" key="8">
    <source>
        <dbReference type="RuleBase" id="RU365091"/>
    </source>
</evidence>
<dbReference type="FunFam" id="3.40.605.10:FF:000005">
    <property type="entry name" value="Succinate-semialdehyde dehydrogenase I"/>
    <property type="match status" value="1"/>
</dbReference>
<evidence type="ECO:0000256" key="4">
    <source>
        <dbReference type="ARBA" id="ARBA00050387"/>
    </source>
</evidence>
<comment type="pathway">
    <text evidence="1 8">Amino-acid degradation; 4-aminobutanoate degradation.</text>
</comment>
<evidence type="ECO:0000256" key="2">
    <source>
        <dbReference type="ARBA" id="ARBA00009986"/>
    </source>
</evidence>
<evidence type="ECO:0000256" key="3">
    <source>
        <dbReference type="ARBA" id="ARBA00023002"/>
    </source>
</evidence>
<dbReference type="GO" id="GO:0009450">
    <property type="term" value="P:gamma-aminobutyric acid catabolic process"/>
    <property type="evidence" value="ECO:0007669"/>
    <property type="project" value="UniProtKB-UniPathway"/>
</dbReference>
<dbReference type="OMA" id="IGELFCK"/>
<dbReference type="InterPro" id="IPR016163">
    <property type="entry name" value="Ald_DH_C"/>
</dbReference>
<sequence>MNSLSKAAKMSISSLASTYGIKNVNLLRTQGFIDGKWVGDSTSTFDVTNPATDDLLLKVSNLTVDDAHKAIKSSSDAFKSFKTTTARYRADILNKMYHLLMDNVDDLAIICSLENGKPVADSAGEVKYAASFYQWFGEEAQRLTGDVIPSNIPSNRIITVKQPVGVVGILTPWNFPLAMISRKVGAAIATGCTAVVKPASETPLSALAMAYLAHEAGLPKGVFNILPVDHATTKSIGELFCEDDTIKKVSFTGSTGVGSVLMTQSAKTLKKLSFELGGNAPFIVFEDADIDKAVEGALISKLRQSGQTCVCANRLYIHESIYDEFTEKLVAKVKKCKLGNGLTEGTTHGPLVHSRAVDKVQQHVKDCLDKGATLLLGGKVRTDLGPNFHDLTVIGDVTQEMAVAHEETFGPLVPLIKFSSEEQVLEWANDTEFGLAGYFFTNNYSRIFRLGEQIECGMVGINTGAISEAAVPFGGIKHSGFGREGSKYGVNDYINIKTMVIGGL</sequence>
<dbReference type="GeneID" id="8197957"/>
<dbReference type="Gene3D" id="3.40.605.10">
    <property type="entry name" value="Aldehyde Dehydrogenase, Chain A, domain 1"/>
    <property type="match status" value="1"/>
</dbReference>
<evidence type="ECO:0000256" key="1">
    <source>
        <dbReference type="ARBA" id="ARBA00005176"/>
    </source>
</evidence>
<dbReference type="KEGG" id="ppa:PAS_chr1-3_0024"/>
<feature type="domain" description="Aldehyde dehydrogenase" evidence="9">
    <location>
        <begin position="37"/>
        <end position="498"/>
    </location>
</feature>
<comment type="similarity">
    <text evidence="2 7">Belongs to the aldehyde dehydrogenase family.</text>
</comment>
<evidence type="ECO:0000313" key="11">
    <source>
        <dbReference type="Proteomes" id="UP000000314"/>
    </source>
</evidence>
<dbReference type="InterPro" id="IPR029510">
    <property type="entry name" value="Ald_DH_CS_GLU"/>
</dbReference>
<dbReference type="NCBIfam" id="TIGR01780">
    <property type="entry name" value="SSADH"/>
    <property type="match status" value="1"/>
</dbReference>
<evidence type="ECO:0000256" key="7">
    <source>
        <dbReference type="RuleBase" id="RU003345"/>
    </source>
</evidence>
<dbReference type="InterPro" id="IPR016162">
    <property type="entry name" value="Ald_DH_N"/>
</dbReference>
<dbReference type="GO" id="GO:0004777">
    <property type="term" value="F:succinate-semialdehyde dehydrogenase (NAD+) activity"/>
    <property type="evidence" value="ECO:0007669"/>
    <property type="project" value="UniProtKB-UniRule"/>
</dbReference>
<dbReference type="HOGENOM" id="CLU_005391_5_1_1"/>
<dbReference type="InterPro" id="IPR016160">
    <property type="entry name" value="Ald_DH_CS_CYS"/>
</dbReference>
<dbReference type="OrthoDB" id="310895at2759"/>